<dbReference type="AlphaFoldDB" id="A0A6J5Z0V6"/>
<dbReference type="Gene3D" id="3.40.50.720">
    <property type="entry name" value="NAD(P)-binding Rossmann-like Domain"/>
    <property type="match status" value="1"/>
</dbReference>
<name>A0A6J5Z0V6_9ZZZZ</name>
<dbReference type="InterPro" id="IPR023753">
    <property type="entry name" value="FAD/NAD-binding_dom"/>
</dbReference>
<protein>
    <submittedName>
        <fullName evidence="3">Unannotated protein</fullName>
    </submittedName>
</protein>
<evidence type="ECO:0000256" key="1">
    <source>
        <dbReference type="ARBA" id="ARBA00023002"/>
    </source>
</evidence>
<dbReference type="PANTHER" id="PTHR42949:SF3">
    <property type="entry name" value="ANAEROBIC GLYCEROL-3-PHOSPHATE DEHYDROGENASE SUBUNIT B"/>
    <property type="match status" value="1"/>
</dbReference>
<dbReference type="Gene3D" id="3.50.50.60">
    <property type="entry name" value="FAD/NAD(P)-binding domain"/>
    <property type="match status" value="1"/>
</dbReference>
<dbReference type="SUPFAM" id="SSF51905">
    <property type="entry name" value="FAD/NAD(P)-binding domain"/>
    <property type="match status" value="1"/>
</dbReference>
<dbReference type="PRINTS" id="PR00419">
    <property type="entry name" value="ADXRDTASE"/>
</dbReference>
<reference evidence="3" key="1">
    <citation type="submission" date="2020-05" db="EMBL/GenBank/DDBJ databases">
        <authorList>
            <person name="Chiriac C."/>
            <person name="Salcher M."/>
            <person name="Ghai R."/>
            <person name="Kavagutti S V."/>
        </authorList>
    </citation>
    <scope>NUCLEOTIDE SEQUENCE</scope>
</reference>
<dbReference type="GO" id="GO:0016491">
    <property type="term" value="F:oxidoreductase activity"/>
    <property type="evidence" value="ECO:0007669"/>
    <property type="project" value="UniProtKB-KW"/>
</dbReference>
<dbReference type="InterPro" id="IPR051691">
    <property type="entry name" value="Metab_Enz_Cyan_OpOx_G3PDH"/>
</dbReference>
<dbReference type="EMBL" id="CAESAJ010000027">
    <property type="protein sequence ID" value="CAB4333989.1"/>
    <property type="molecule type" value="Genomic_DNA"/>
</dbReference>
<gene>
    <name evidence="3" type="ORF">UFOPK3770_00422</name>
</gene>
<accession>A0A6J5Z0V6</accession>
<keyword evidence="1" id="KW-0560">Oxidoreductase</keyword>
<proteinExistence type="predicted"/>
<dbReference type="PANTHER" id="PTHR42949">
    <property type="entry name" value="ANAEROBIC GLYCEROL-3-PHOSPHATE DEHYDROGENASE SUBUNIT B"/>
    <property type="match status" value="1"/>
</dbReference>
<dbReference type="PROSITE" id="PS51257">
    <property type="entry name" value="PROKAR_LIPOPROTEIN"/>
    <property type="match status" value="1"/>
</dbReference>
<evidence type="ECO:0000259" key="2">
    <source>
        <dbReference type="Pfam" id="PF07992"/>
    </source>
</evidence>
<evidence type="ECO:0000313" key="3">
    <source>
        <dbReference type="EMBL" id="CAB4333989.1"/>
    </source>
</evidence>
<organism evidence="3">
    <name type="scientific">freshwater metagenome</name>
    <dbReference type="NCBI Taxonomy" id="449393"/>
    <lineage>
        <taxon>unclassified sequences</taxon>
        <taxon>metagenomes</taxon>
        <taxon>ecological metagenomes</taxon>
    </lineage>
</organism>
<sequence>MRIAVVGAGPSGLGCAVELAPDHQVTVIDRLPVAGGETGWQNAHIKKYVSKAHGSGVSFELGAMATRWDGTQLIAVSPLGSQKIDVDYLFFAGGIRPSTSAEIELSGDRPAGVIPATVALHLLESGVALWHDAVVIGEGHWASEIIAAITKQGGKCTSVITGEAGSDSGVTTIENAKNFKVFGTSRVERFECDVAEETLKFTCDAVILAGPARPNRNIEGALIDPASHCTFVQSTTLVDPQARFDFGRNEARMWAKAQGEIR</sequence>
<dbReference type="Pfam" id="PF07992">
    <property type="entry name" value="Pyr_redox_2"/>
    <property type="match status" value="1"/>
</dbReference>
<feature type="domain" description="FAD/NAD(P)-binding" evidence="2">
    <location>
        <begin position="2"/>
        <end position="101"/>
    </location>
</feature>
<dbReference type="InterPro" id="IPR036188">
    <property type="entry name" value="FAD/NAD-bd_sf"/>
</dbReference>